<evidence type="ECO:0000256" key="2">
    <source>
        <dbReference type="SAM" id="Phobius"/>
    </source>
</evidence>
<feature type="transmembrane region" description="Helical" evidence="2">
    <location>
        <begin position="238"/>
        <end position="258"/>
    </location>
</feature>
<dbReference type="PANTHER" id="PTHR35268">
    <property type="entry name" value="PROTEIN CCSMST1"/>
    <property type="match status" value="1"/>
</dbReference>
<protein>
    <recommendedName>
        <fullName evidence="5">Resistance to inhibitors of cholinesterase protein 3 N-terminal domain-containing protein</fullName>
    </recommendedName>
</protein>
<keyword evidence="2" id="KW-1133">Transmembrane helix</keyword>
<evidence type="ECO:0008006" key="5">
    <source>
        <dbReference type="Google" id="ProtNLM"/>
    </source>
</evidence>
<name>A0ABN8AR22_CHISP</name>
<keyword evidence="4" id="KW-1185">Reference proteome</keyword>
<keyword evidence="2" id="KW-0472">Membrane</keyword>
<dbReference type="Pfam" id="PF15013">
    <property type="entry name" value="CCSMST1"/>
    <property type="match status" value="1"/>
</dbReference>
<dbReference type="InterPro" id="IPR029160">
    <property type="entry name" value="UQCC4"/>
</dbReference>
<dbReference type="EMBL" id="OU963903">
    <property type="protein sequence ID" value="CAH0398053.1"/>
    <property type="molecule type" value="Genomic_DNA"/>
</dbReference>
<keyword evidence="2" id="KW-0812">Transmembrane</keyword>
<accession>A0ABN8AR22</accession>
<sequence length="317" mass="36501">MNESVGSTIEKIKLVEQDNENKLKEKREYDATVATLNYTIKETRQQTQKINIDNAQLNKKIDCMKAELAVEKTRRDALLAQVELCKKELEELKSHSDQGIAKVWELRSDLCTAVQTISDECDIRALLIKPTIHPECLTKRFKTCPQANSSITTKNEERLKDAIEKRSKALSTRHRLQAEPEEGDEFVSTFCRASRSTRWFSSKLEQNENQPIKFTDSPASRKTAIPVIRAPGPNPVPWYQPFSVVTSVAVFLIYFCILREESDIDQEFDKTLYDRIKGLEKEQLIQSYKFNKEQGKSVEAIEQRLKELEAQEQKIVA</sequence>
<evidence type="ECO:0000313" key="4">
    <source>
        <dbReference type="Proteomes" id="UP001153292"/>
    </source>
</evidence>
<keyword evidence="1" id="KW-0175">Coiled coil</keyword>
<evidence type="ECO:0000313" key="3">
    <source>
        <dbReference type="EMBL" id="CAH0398053.1"/>
    </source>
</evidence>
<evidence type="ECO:0000256" key="1">
    <source>
        <dbReference type="SAM" id="Coils"/>
    </source>
</evidence>
<organism evidence="3 4">
    <name type="scientific">Chilo suppressalis</name>
    <name type="common">Asiatic rice borer moth</name>
    <dbReference type="NCBI Taxonomy" id="168631"/>
    <lineage>
        <taxon>Eukaryota</taxon>
        <taxon>Metazoa</taxon>
        <taxon>Ecdysozoa</taxon>
        <taxon>Arthropoda</taxon>
        <taxon>Hexapoda</taxon>
        <taxon>Insecta</taxon>
        <taxon>Pterygota</taxon>
        <taxon>Neoptera</taxon>
        <taxon>Endopterygota</taxon>
        <taxon>Lepidoptera</taxon>
        <taxon>Glossata</taxon>
        <taxon>Ditrysia</taxon>
        <taxon>Pyraloidea</taxon>
        <taxon>Crambidae</taxon>
        <taxon>Crambinae</taxon>
        <taxon>Chilo</taxon>
    </lineage>
</organism>
<gene>
    <name evidence="3" type="ORF">CHILSU_LOCUS1160</name>
</gene>
<dbReference type="Proteomes" id="UP001153292">
    <property type="component" value="Chromosome 10"/>
</dbReference>
<proteinExistence type="predicted"/>
<reference evidence="3" key="1">
    <citation type="submission" date="2021-12" db="EMBL/GenBank/DDBJ databases">
        <authorList>
            <person name="King R."/>
        </authorList>
    </citation>
    <scope>NUCLEOTIDE SEQUENCE</scope>
</reference>
<feature type="coiled-coil region" evidence="1">
    <location>
        <begin position="40"/>
        <end position="95"/>
    </location>
</feature>
<dbReference type="PANTHER" id="PTHR35268:SF1">
    <property type="entry name" value="UBIQUINOL-CYTOCHROME-C REDUCTASE COMPLEX ASSEMBLY FACTOR 4"/>
    <property type="match status" value="1"/>
</dbReference>